<feature type="transmembrane region" description="Helical" evidence="9">
    <location>
        <begin position="145"/>
        <end position="163"/>
    </location>
</feature>
<evidence type="ECO:0000256" key="5">
    <source>
        <dbReference type="ARBA" id="ARBA00022750"/>
    </source>
</evidence>
<dbReference type="Pfam" id="PF01252">
    <property type="entry name" value="Peptidase_A8"/>
    <property type="match status" value="1"/>
</dbReference>
<name>A0ABV8TXX4_9ACTN</name>
<keyword evidence="3 9" id="KW-0645">Protease</keyword>
<comment type="subcellular location">
    <subcellularLocation>
        <location evidence="9">Cell membrane</location>
        <topology evidence="9">Multi-pass membrane protein</topology>
    </subcellularLocation>
</comment>
<keyword evidence="4 9" id="KW-0812">Transmembrane</keyword>
<evidence type="ECO:0000256" key="9">
    <source>
        <dbReference type="HAMAP-Rule" id="MF_00161"/>
    </source>
</evidence>
<comment type="function">
    <text evidence="9">This protein specifically catalyzes the removal of signal peptides from prolipoproteins.</text>
</comment>
<protein>
    <recommendedName>
        <fullName evidence="9">Lipoprotein signal peptidase</fullName>
        <ecNumber evidence="9">3.4.23.36</ecNumber>
    </recommendedName>
    <alternativeName>
        <fullName evidence="9">Prolipoprotein signal peptidase</fullName>
    </alternativeName>
    <alternativeName>
        <fullName evidence="9">Signal peptidase II</fullName>
        <shortName evidence="9">SPase II</shortName>
    </alternativeName>
</protein>
<dbReference type="PANTHER" id="PTHR33695:SF1">
    <property type="entry name" value="LIPOPROTEIN SIGNAL PEPTIDASE"/>
    <property type="match status" value="1"/>
</dbReference>
<feature type="region of interest" description="Disordered" evidence="11">
    <location>
        <begin position="1"/>
        <end position="80"/>
    </location>
</feature>
<keyword evidence="6 9" id="KW-0378">Hydrolase</keyword>
<dbReference type="PANTHER" id="PTHR33695">
    <property type="entry name" value="LIPOPROTEIN SIGNAL PEPTIDASE"/>
    <property type="match status" value="1"/>
</dbReference>
<proteinExistence type="inferred from homology"/>
<dbReference type="Proteomes" id="UP001595823">
    <property type="component" value="Unassembled WGS sequence"/>
</dbReference>
<sequence>MRQLQIAAGATLVPPRGPTLNTASEPDRRPQSGDSEPVPAENADAKPEGDPTGAAEPSHKGPSDTERTGEKTPADDPALARPRRGGRLYWLFLAIGVLAIVADMITKWLATEFLQGNQPVELLGGAVYLTYTTNPGAAFNLGSDYTWILALFALCVVVFLTALGRKIRSVPWAVAMGLLLGGAAGNFFDRVFREPAFLHGEVVDFISLFDPYGRVWPIFNLADSALVVGVTLIVLLEFTGRPFSPEHEKKEPSDDE</sequence>
<dbReference type="HAMAP" id="MF_00161">
    <property type="entry name" value="LspA"/>
    <property type="match status" value="1"/>
</dbReference>
<evidence type="ECO:0000256" key="8">
    <source>
        <dbReference type="ARBA" id="ARBA00023136"/>
    </source>
</evidence>
<evidence type="ECO:0000313" key="13">
    <source>
        <dbReference type="Proteomes" id="UP001595823"/>
    </source>
</evidence>
<dbReference type="EMBL" id="JBHSDK010000015">
    <property type="protein sequence ID" value="MFC4335623.1"/>
    <property type="molecule type" value="Genomic_DNA"/>
</dbReference>
<gene>
    <name evidence="9 12" type="primary">lspA</name>
    <name evidence="12" type="ORF">ACFPET_10470</name>
</gene>
<organism evidence="12 13">
    <name type="scientific">Salininema proteolyticum</name>
    <dbReference type="NCBI Taxonomy" id="1607685"/>
    <lineage>
        <taxon>Bacteria</taxon>
        <taxon>Bacillati</taxon>
        <taxon>Actinomycetota</taxon>
        <taxon>Actinomycetes</taxon>
        <taxon>Glycomycetales</taxon>
        <taxon>Glycomycetaceae</taxon>
        <taxon>Salininema</taxon>
    </lineage>
</organism>
<comment type="similarity">
    <text evidence="1 9 10">Belongs to the peptidase A8 family.</text>
</comment>
<keyword evidence="13" id="KW-1185">Reference proteome</keyword>
<accession>A0ABV8TXX4</accession>
<comment type="pathway">
    <text evidence="9">Protein modification; lipoprotein biosynthesis (signal peptide cleavage).</text>
</comment>
<feature type="active site" evidence="9">
    <location>
        <position position="223"/>
    </location>
</feature>
<dbReference type="GO" id="GO:0004190">
    <property type="term" value="F:aspartic-type endopeptidase activity"/>
    <property type="evidence" value="ECO:0007669"/>
    <property type="project" value="UniProtKB-EC"/>
</dbReference>
<dbReference type="NCBIfam" id="TIGR00077">
    <property type="entry name" value="lspA"/>
    <property type="match status" value="1"/>
</dbReference>
<feature type="transmembrane region" description="Helical" evidence="9">
    <location>
        <begin position="88"/>
        <end position="110"/>
    </location>
</feature>
<reference evidence="13" key="1">
    <citation type="journal article" date="2019" name="Int. J. Syst. Evol. Microbiol.">
        <title>The Global Catalogue of Microorganisms (GCM) 10K type strain sequencing project: providing services to taxonomists for standard genome sequencing and annotation.</title>
        <authorList>
            <consortium name="The Broad Institute Genomics Platform"/>
            <consortium name="The Broad Institute Genome Sequencing Center for Infectious Disease"/>
            <person name="Wu L."/>
            <person name="Ma J."/>
        </authorList>
    </citation>
    <scope>NUCLEOTIDE SEQUENCE [LARGE SCALE GENOMIC DNA]</scope>
    <source>
        <strain evidence="13">IBRC-M 10908</strain>
    </source>
</reference>
<evidence type="ECO:0000256" key="2">
    <source>
        <dbReference type="ARBA" id="ARBA00022475"/>
    </source>
</evidence>
<comment type="catalytic activity">
    <reaction evidence="9">
        <text>Release of signal peptides from bacterial membrane prolipoproteins. Hydrolyzes -Xaa-Yaa-Zaa-|-(S,diacylglyceryl)Cys-, in which Xaa is hydrophobic (preferably Leu), and Yaa (Ala or Ser) and Zaa (Gly or Ala) have small, neutral side chains.</text>
        <dbReference type="EC" id="3.4.23.36"/>
    </reaction>
</comment>
<keyword evidence="5 9" id="KW-0064">Aspartyl protease</keyword>
<evidence type="ECO:0000256" key="1">
    <source>
        <dbReference type="ARBA" id="ARBA00006139"/>
    </source>
</evidence>
<evidence type="ECO:0000256" key="6">
    <source>
        <dbReference type="ARBA" id="ARBA00022801"/>
    </source>
</evidence>
<dbReference type="PRINTS" id="PR00781">
    <property type="entry name" value="LIPOSIGPTASE"/>
</dbReference>
<feature type="compositionally biased region" description="Basic and acidic residues" evidence="11">
    <location>
        <begin position="57"/>
        <end position="74"/>
    </location>
</feature>
<feature type="transmembrane region" description="Helical" evidence="9">
    <location>
        <begin position="170"/>
        <end position="188"/>
    </location>
</feature>
<keyword evidence="2 9" id="KW-1003">Cell membrane</keyword>
<evidence type="ECO:0000256" key="11">
    <source>
        <dbReference type="SAM" id="MobiDB-lite"/>
    </source>
</evidence>
<dbReference type="RefSeq" id="WP_380621678.1">
    <property type="nucleotide sequence ID" value="NZ_JBHSDK010000015.1"/>
</dbReference>
<evidence type="ECO:0000256" key="7">
    <source>
        <dbReference type="ARBA" id="ARBA00022989"/>
    </source>
</evidence>
<feature type="active site" evidence="9">
    <location>
        <position position="204"/>
    </location>
</feature>
<feature type="transmembrane region" description="Helical" evidence="9">
    <location>
        <begin position="215"/>
        <end position="236"/>
    </location>
</feature>
<evidence type="ECO:0000256" key="3">
    <source>
        <dbReference type="ARBA" id="ARBA00022670"/>
    </source>
</evidence>
<evidence type="ECO:0000313" key="12">
    <source>
        <dbReference type="EMBL" id="MFC4335623.1"/>
    </source>
</evidence>
<comment type="caution">
    <text evidence="12">The sequence shown here is derived from an EMBL/GenBank/DDBJ whole genome shotgun (WGS) entry which is preliminary data.</text>
</comment>
<evidence type="ECO:0000256" key="4">
    <source>
        <dbReference type="ARBA" id="ARBA00022692"/>
    </source>
</evidence>
<dbReference type="InterPro" id="IPR001872">
    <property type="entry name" value="Peptidase_A8"/>
</dbReference>
<evidence type="ECO:0000256" key="10">
    <source>
        <dbReference type="RuleBase" id="RU004181"/>
    </source>
</evidence>
<keyword evidence="7 9" id="KW-1133">Transmembrane helix</keyword>
<dbReference type="EC" id="3.4.23.36" evidence="9"/>
<keyword evidence="8 9" id="KW-0472">Membrane</keyword>